<protein>
    <recommendedName>
        <fullName evidence="2">Serine aminopeptidase S33 domain-containing protein</fullName>
    </recommendedName>
</protein>
<dbReference type="PANTHER" id="PTHR12277:SF79">
    <property type="entry name" value="XAA-PRO DIPEPTIDYL-PEPTIDASE-RELATED"/>
    <property type="match status" value="1"/>
</dbReference>
<keyword evidence="1" id="KW-1133">Transmembrane helix</keyword>
<organism evidence="3 4">
    <name type="scientific">Stackebrandtia albiflava</name>
    <dbReference type="NCBI Taxonomy" id="406432"/>
    <lineage>
        <taxon>Bacteria</taxon>
        <taxon>Bacillati</taxon>
        <taxon>Actinomycetota</taxon>
        <taxon>Actinomycetes</taxon>
        <taxon>Glycomycetales</taxon>
        <taxon>Glycomycetaceae</taxon>
        <taxon>Stackebrandtia</taxon>
    </lineage>
</organism>
<keyword evidence="1" id="KW-0472">Membrane</keyword>
<reference evidence="3 4" key="1">
    <citation type="journal article" date="2013" name="Stand. Genomic Sci.">
        <title>Genomic Encyclopedia of Type Strains, Phase I: The one thousand microbial genomes (KMG-I) project.</title>
        <authorList>
            <person name="Kyrpides N.C."/>
            <person name="Woyke T."/>
            <person name="Eisen J.A."/>
            <person name="Garrity G."/>
            <person name="Lilburn T.G."/>
            <person name="Beck B.J."/>
            <person name="Whitman W.B."/>
            <person name="Hugenholtz P."/>
            <person name="Klenk H.P."/>
        </authorList>
    </citation>
    <scope>NUCLEOTIDE SEQUENCE [LARGE SCALE GENOMIC DNA]</scope>
    <source>
        <strain evidence="3 4">DSM 45044</strain>
    </source>
</reference>
<dbReference type="EMBL" id="VLLL01000005">
    <property type="protein sequence ID" value="TWJ15259.1"/>
    <property type="molecule type" value="Genomic_DNA"/>
</dbReference>
<gene>
    <name evidence="3" type="ORF">LX16_0959</name>
</gene>
<dbReference type="AlphaFoldDB" id="A0A562VBK6"/>
<keyword evidence="1" id="KW-0812">Transmembrane</keyword>
<evidence type="ECO:0000313" key="3">
    <source>
        <dbReference type="EMBL" id="TWJ15259.1"/>
    </source>
</evidence>
<dbReference type="Gene3D" id="3.40.50.1820">
    <property type="entry name" value="alpha/beta hydrolase"/>
    <property type="match status" value="1"/>
</dbReference>
<dbReference type="PANTHER" id="PTHR12277">
    <property type="entry name" value="ALPHA/BETA HYDROLASE DOMAIN-CONTAINING PROTEIN"/>
    <property type="match status" value="1"/>
</dbReference>
<feature type="domain" description="Serine aminopeptidase S33" evidence="2">
    <location>
        <begin position="72"/>
        <end position="180"/>
    </location>
</feature>
<sequence>MTVGSVLRFTAITAGVIVLLVGLLWMFQRELVYLPDSGSPPPVPGVEEVVLRTDDGLSLTAWFAAPTAHDRDQAVLVAPGNGGNRAGRVPLLTGLTSAGFTVLLLEYRGYGGNPGSPDETGLRHDAVAAYRHLVDTAGFDPERLFYLGESLGAGVVSGLAVDRPPAGMLLRSPFTDLAAAGQEAYPVLPVRLLLWDRFPVESDVVAAGVPLAVVLGTGDGIIPPELSRRVARAASDAGIPVAVTEIDGADHNDPALASGPELIDAMVRLADSVTR</sequence>
<dbReference type="InterPro" id="IPR029058">
    <property type="entry name" value="AB_hydrolase_fold"/>
</dbReference>
<evidence type="ECO:0000256" key="1">
    <source>
        <dbReference type="SAM" id="Phobius"/>
    </source>
</evidence>
<accession>A0A562VBK6</accession>
<dbReference type="Proteomes" id="UP000321617">
    <property type="component" value="Unassembled WGS sequence"/>
</dbReference>
<comment type="caution">
    <text evidence="3">The sequence shown here is derived from an EMBL/GenBank/DDBJ whole genome shotgun (WGS) entry which is preliminary data.</text>
</comment>
<feature type="transmembrane region" description="Helical" evidence="1">
    <location>
        <begin position="6"/>
        <end position="27"/>
    </location>
</feature>
<evidence type="ECO:0000259" key="2">
    <source>
        <dbReference type="Pfam" id="PF12146"/>
    </source>
</evidence>
<dbReference type="InterPro" id="IPR022742">
    <property type="entry name" value="Hydrolase_4"/>
</dbReference>
<dbReference type="SUPFAM" id="SSF53474">
    <property type="entry name" value="alpha/beta-Hydrolases"/>
    <property type="match status" value="1"/>
</dbReference>
<keyword evidence="4" id="KW-1185">Reference proteome</keyword>
<dbReference type="OrthoDB" id="63034at2"/>
<proteinExistence type="predicted"/>
<dbReference type="Pfam" id="PF12146">
    <property type="entry name" value="Hydrolase_4"/>
    <property type="match status" value="1"/>
</dbReference>
<evidence type="ECO:0000313" key="4">
    <source>
        <dbReference type="Proteomes" id="UP000321617"/>
    </source>
</evidence>
<name>A0A562VBK6_9ACTN</name>
<dbReference type="RefSeq" id="WP_147133669.1">
    <property type="nucleotide sequence ID" value="NZ_BAABIJ010000001.1"/>
</dbReference>